<dbReference type="EMBL" id="LN906597">
    <property type="protein sequence ID" value="CUT17454.1"/>
    <property type="molecule type" value="Genomic_DNA"/>
</dbReference>
<protein>
    <recommendedName>
        <fullName evidence="10">Glycerol-3-phosphate acyltransferase</fullName>
    </recommendedName>
    <alternativeName>
        <fullName evidence="10">Acyl-PO4 G3P acyltransferase</fullName>
    </alternativeName>
    <alternativeName>
        <fullName evidence="10">Acyl-phosphate--glycerol-3-phosphate acyltransferase</fullName>
    </alternativeName>
    <alternativeName>
        <fullName evidence="10">G3P acyltransferase</fullName>
        <shortName evidence="10">GPAT</shortName>
        <ecNumber evidence="10">2.3.1.275</ecNumber>
    </alternativeName>
    <alternativeName>
        <fullName evidence="10">Lysophosphatidic acid synthase</fullName>
        <shortName evidence="10">LPA synthase</shortName>
    </alternativeName>
</protein>
<accession>A0A0S4M190</accession>
<proteinExistence type="inferred from homology"/>
<comment type="pathway">
    <text evidence="10">Lipid metabolism; phospholipid metabolism.</text>
</comment>
<feature type="transmembrane region" description="Helical" evidence="10">
    <location>
        <begin position="166"/>
        <end position="184"/>
    </location>
</feature>
<keyword evidence="12" id="KW-1185">Reference proteome</keyword>
<evidence type="ECO:0000256" key="1">
    <source>
        <dbReference type="ARBA" id="ARBA00022475"/>
    </source>
</evidence>
<dbReference type="InterPro" id="IPR003811">
    <property type="entry name" value="G3P_acylTferase_PlsY"/>
</dbReference>
<feature type="transmembrane region" description="Helical" evidence="10">
    <location>
        <begin position="121"/>
        <end position="146"/>
    </location>
</feature>
<feature type="transmembrane region" description="Helical" evidence="10">
    <location>
        <begin position="7"/>
        <end position="26"/>
    </location>
</feature>
<dbReference type="GO" id="GO:0008654">
    <property type="term" value="P:phospholipid biosynthetic process"/>
    <property type="evidence" value="ECO:0007669"/>
    <property type="project" value="UniProtKB-UniRule"/>
</dbReference>
<dbReference type="GO" id="GO:0043772">
    <property type="term" value="F:acyl-phosphate glycerol-3-phosphate acyltransferase activity"/>
    <property type="evidence" value="ECO:0007669"/>
    <property type="project" value="UniProtKB-UniRule"/>
</dbReference>
<comment type="similarity">
    <text evidence="10">Belongs to the PlsY family.</text>
</comment>
<evidence type="ECO:0000256" key="5">
    <source>
        <dbReference type="ARBA" id="ARBA00022989"/>
    </source>
</evidence>
<evidence type="ECO:0000313" key="11">
    <source>
        <dbReference type="EMBL" id="CUT17454.1"/>
    </source>
</evidence>
<dbReference type="UniPathway" id="UPA00085"/>
<dbReference type="Pfam" id="PF02660">
    <property type="entry name" value="G3P_acyltransf"/>
    <property type="match status" value="1"/>
</dbReference>
<keyword evidence="11" id="KW-0012">Acyltransferase</keyword>
<sequence length="203" mass="21958">MDCSQKLLFFFAISYLVGSFSFAVVLSELFGLPDPRAYGSLNAGTTNVFRVSKFVAALTLCGDLAKSYFVMVLPRAVCSYCNVAVCPYDLSALLLGVVIGHIFSVYNSFSGGKGVACMVGATMAVDPLTAVIGSLAMVVVVIITRYSFLSTLSGLMLMAILLANKFPTGIIVVSYICALVLVIAKHHANIYRFFRKEENKLRF</sequence>
<dbReference type="OrthoDB" id="9777124at2"/>
<feature type="transmembrane region" description="Helical" evidence="10">
    <location>
        <begin position="90"/>
        <end position="109"/>
    </location>
</feature>
<keyword evidence="4 10" id="KW-0812">Transmembrane</keyword>
<dbReference type="PANTHER" id="PTHR30309:SF0">
    <property type="entry name" value="GLYCEROL-3-PHOSPHATE ACYLTRANSFERASE-RELATED"/>
    <property type="match status" value="1"/>
</dbReference>
<dbReference type="STRING" id="1561003.Ark11_0618"/>
<dbReference type="HAMAP" id="MF_01043">
    <property type="entry name" value="PlsY"/>
    <property type="match status" value="1"/>
</dbReference>
<dbReference type="PANTHER" id="PTHR30309">
    <property type="entry name" value="INNER MEMBRANE PROTEIN YGIH"/>
    <property type="match status" value="1"/>
</dbReference>
<dbReference type="GO" id="GO:0005886">
    <property type="term" value="C:plasma membrane"/>
    <property type="evidence" value="ECO:0007669"/>
    <property type="project" value="UniProtKB-SubCell"/>
</dbReference>
<dbReference type="Proteomes" id="UP000198651">
    <property type="component" value="Chromosome I"/>
</dbReference>
<comment type="function">
    <text evidence="10">Catalyzes the transfer of an acyl group from acyl-phosphate (acyl-PO(4)) to glycerol-3-phosphate (G3P) to form lysophosphatidic acid (LPA). This enzyme utilizes acyl-phosphate as fatty acyl donor, but not acyl-CoA or acyl-ACP.</text>
</comment>
<comment type="subcellular location">
    <subcellularLocation>
        <location evidence="10">Cell membrane</location>
        <topology evidence="10">Multi-pass membrane protein</topology>
    </subcellularLocation>
</comment>
<evidence type="ECO:0000256" key="3">
    <source>
        <dbReference type="ARBA" id="ARBA00022679"/>
    </source>
</evidence>
<evidence type="ECO:0000256" key="6">
    <source>
        <dbReference type="ARBA" id="ARBA00023098"/>
    </source>
</evidence>
<evidence type="ECO:0000256" key="9">
    <source>
        <dbReference type="ARBA" id="ARBA00023264"/>
    </source>
</evidence>
<reference evidence="12" key="1">
    <citation type="submission" date="2015-11" db="EMBL/GenBank/DDBJ databases">
        <authorList>
            <person name="Seth-Smith H.M.B."/>
        </authorList>
    </citation>
    <scope>NUCLEOTIDE SEQUENCE [LARGE SCALE GENOMIC DNA]</scope>
    <source>
        <strain evidence="12">2013Ark11</strain>
    </source>
</reference>
<keyword evidence="2 10" id="KW-0444">Lipid biosynthesis</keyword>
<organism evidence="11 12">
    <name type="scientific">Candidatus Ichthyocystis hellenicum</name>
    <dbReference type="NCBI Taxonomy" id="1561003"/>
    <lineage>
        <taxon>Bacteria</taxon>
        <taxon>Pseudomonadati</taxon>
        <taxon>Pseudomonadota</taxon>
        <taxon>Betaproteobacteria</taxon>
        <taxon>Burkholderiales</taxon>
        <taxon>Candidatus Ichthyocystis</taxon>
    </lineage>
</organism>
<evidence type="ECO:0000256" key="4">
    <source>
        <dbReference type="ARBA" id="ARBA00022692"/>
    </source>
</evidence>
<keyword evidence="9 10" id="KW-1208">Phospholipid metabolism</keyword>
<dbReference type="EC" id="2.3.1.275" evidence="10"/>
<keyword evidence="6 10" id="KW-0443">Lipid metabolism</keyword>
<dbReference type="RefSeq" id="WP_157722248.1">
    <property type="nucleotide sequence ID" value="NZ_FLSL01000085.1"/>
</dbReference>
<keyword evidence="5 10" id="KW-1133">Transmembrane helix</keyword>
<evidence type="ECO:0000256" key="7">
    <source>
        <dbReference type="ARBA" id="ARBA00023136"/>
    </source>
</evidence>
<evidence type="ECO:0000256" key="2">
    <source>
        <dbReference type="ARBA" id="ARBA00022516"/>
    </source>
</evidence>
<dbReference type="SMART" id="SM01207">
    <property type="entry name" value="G3P_acyltransf"/>
    <property type="match status" value="1"/>
</dbReference>
<dbReference type="AlphaFoldDB" id="A0A0S4M190"/>
<name>A0A0S4M190_9BURK</name>
<comment type="catalytic activity">
    <reaction evidence="10">
        <text>an acyl phosphate + sn-glycerol 3-phosphate = a 1-acyl-sn-glycero-3-phosphate + phosphate</text>
        <dbReference type="Rhea" id="RHEA:34075"/>
        <dbReference type="ChEBI" id="CHEBI:43474"/>
        <dbReference type="ChEBI" id="CHEBI:57597"/>
        <dbReference type="ChEBI" id="CHEBI:57970"/>
        <dbReference type="ChEBI" id="CHEBI:59918"/>
        <dbReference type="EC" id="2.3.1.275"/>
    </reaction>
</comment>
<keyword evidence="8 10" id="KW-0594">Phospholipid biosynthesis</keyword>
<keyword evidence="1 10" id="KW-1003">Cell membrane</keyword>
<keyword evidence="3 10" id="KW-0808">Transferase</keyword>
<evidence type="ECO:0000256" key="8">
    <source>
        <dbReference type="ARBA" id="ARBA00023209"/>
    </source>
</evidence>
<evidence type="ECO:0000256" key="10">
    <source>
        <dbReference type="HAMAP-Rule" id="MF_01043"/>
    </source>
</evidence>
<gene>
    <name evidence="10 11" type="primary">plsY</name>
    <name evidence="11" type="ORF">Ark11_0618</name>
</gene>
<evidence type="ECO:0000313" key="12">
    <source>
        <dbReference type="Proteomes" id="UP000198651"/>
    </source>
</evidence>
<keyword evidence="7 10" id="KW-0472">Membrane</keyword>
<comment type="subunit">
    <text evidence="10">Probably interacts with PlsX.</text>
</comment>